<feature type="chain" id="PRO_5034497410" description="Tributyltin binding protein type 2" evidence="1">
    <location>
        <begin position="24"/>
        <end position="225"/>
    </location>
</feature>
<proteinExistence type="predicted"/>
<evidence type="ECO:0008006" key="4">
    <source>
        <dbReference type="Google" id="ProtNLM"/>
    </source>
</evidence>
<protein>
    <recommendedName>
        <fullName evidence="4">Tributyltin binding protein type 2</fullName>
    </recommendedName>
</protein>
<keyword evidence="1" id="KW-0732">Signal</keyword>
<name>A0A8C9XRT8_SANLU</name>
<sequence length="225" mass="25751">LYLQERIMLVILLLFLYHVAVLSENVLSKSCCPPPPSLSLQIFGDWVLVWSVTDHDKGNALALNVTSSHVEFRLHDDNKMVMFTERTKHQTCVTYIINMTMPTDPLDSTLISFTGAMEKDGLLEVYNETETFTFFESCPDCLSMVWKDSEGRFLLNYRREGHHRDVEKLKADHSDHHKLAACLGFPANANPFNYDGAADFCHKKSSPKVLRSYFTHVAHHISRDD</sequence>
<dbReference type="Gene3D" id="2.40.128.20">
    <property type="match status" value="1"/>
</dbReference>
<dbReference type="InterPro" id="IPR012674">
    <property type="entry name" value="Calycin"/>
</dbReference>
<evidence type="ECO:0000256" key="1">
    <source>
        <dbReference type="SAM" id="SignalP"/>
    </source>
</evidence>
<feature type="signal peptide" evidence="1">
    <location>
        <begin position="1"/>
        <end position="23"/>
    </location>
</feature>
<evidence type="ECO:0000313" key="2">
    <source>
        <dbReference type="Ensembl" id="ENSSLUP00000015042.1"/>
    </source>
</evidence>
<reference evidence="2" key="2">
    <citation type="submission" date="2025-09" db="UniProtKB">
        <authorList>
            <consortium name="Ensembl"/>
        </authorList>
    </citation>
    <scope>IDENTIFICATION</scope>
</reference>
<dbReference type="Ensembl" id="ENSSLUT00000015530.1">
    <property type="protein sequence ID" value="ENSSLUP00000015042.1"/>
    <property type="gene ID" value="ENSSLUG00000007034.1"/>
</dbReference>
<reference evidence="2" key="1">
    <citation type="submission" date="2025-08" db="UniProtKB">
        <authorList>
            <consortium name="Ensembl"/>
        </authorList>
    </citation>
    <scope>IDENTIFICATION</scope>
</reference>
<organism evidence="2 3">
    <name type="scientific">Sander lucioperca</name>
    <name type="common">Pike-perch</name>
    <name type="synonym">Perca lucioperca</name>
    <dbReference type="NCBI Taxonomy" id="283035"/>
    <lineage>
        <taxon>Eukaryota</taxon>
        <taxon>Metazoa</taxon>
        <taxon>Chordata</taxon>
        <taxon>Craniata</taxon>
        <taxon>Vertebrata</taxon>
        <taxon>Euteleostomi</taxon>
        <taxon>Actinopterygii</taxon>
        <taxon>Neopterygii</taxon>
        <taxon>Teleostei</taxon>
        <taxon>Neoteleostei</taxon>
        <taxon>Acanthomorphata</taxon>
        <taxon>Eupercaria</taxon>
        <taxon>Perciformes</taxon>
        <taxon>Percoidei</taxon>
        <taxon>Percidae</taxon>
        <taxon>Luciopercinae</taxon>
        <taxon>Sander</taxon>
    </lineage>
</organism>
<dbReference type="GeneTree" id="ENSGT01030000234802"/>
<evidence type="ECO:0000313" key="3">
    <source>
        <dbReference type="Proteomes" id="UP000694568"/>
    </source>
</evidence>
<dbReference type="Proteomes" id="UP000694568">
    <property type="component" value="Unplaced"/>
</dbReference>
<dbReference type="AlphaFoldDB" id="A0A8C9XRT8"/>
<accession>A0A8C9XRT8</accession>
<gene>
    <name evidence="2" type="primary">LOC116064581</name>
</gene>
<keyword evidence="3" id="KW-1185">Reference proteome</keyword>